<gene>
    <name evidence="1" type="ORF">FVP01_11105</name>
</gene>
<protein>
    <submittedName>
        <fullName evidence="1">Uncharacterized protein</fullName>
    </submittedName>
</protein>
<name>A0AA46L4T1_VIBPH</name>
<reference evidence="1 2" key="1">
    <citation type="submission" date="2019-08" db="EMBL/GenBank/DDBJ databases">
        <title>Emerging of two pre-pandemic pathogenic O4:KUT lineages of Vibrio parahaemolyticus in coastal eastern China.</title>
        <authorList>
            <person name="Yu H."/>
        </authorList>
    </citation>
    <scope>NUCLEOTIDE SEQUENCE [LARGE SCALE GENOMIC DNA]</scope>
    <source>
        <strain evidence="1 2">HZ17-383</strain>
    </source>
</reference>
<proteinExistence type="predicted"/>
<sequence length="71" mass="8642">MFHCDVVLENFRTVYPYPKNIINEMRTKFSINGIRIITMRGFWHAMRQKNIAKHPISVKLITYDEFILFYM</sequence>
<accession>A0AA46L4T1</accession>
<comment type="caution">
    <text evidence="1">The sequence shown here is derived from an EMBL/GenBank/DDBJ whole genome shotgun (WGS) entry which is preliminary data.</text>
</comment>
<dbReference type="Proteomes" id="UP000321504">
    <property type="component" value="Unassembled WGS sequence"/>
</dbReference>
<dbReference type="AlphaFoldDB" id="A0AA46L4T1"/>
<evidence type="ECO:0000313" key="2">
    <source>
        <dbReference type="Proteomes" id="UP000321504"/>
    </source>
</evidence>
<evidence type="ECO:0000313" key="1">
    <source>
        <dbReference type="EMBL" id="TXN16498.1"/>
    </source>
</evidence>
<organism evidence="1 2">
    <name type="scientific">Vibrio parahaemolyticus</name>
    <dbReference type="NCBI Taxonomy" id="670"/>
    <lineage>
        <taxon>Bacteria</taxon>
        <taxon>Pseudomonadati</taxon>
        <taxon>Pseudomonadota</taxon>
        <taxon>Gammaproteobacteria</taxon>
        <taxon>Vibrionales</taxon>
        <taxon>Vibrionaceae</taxon>
        <taxon>Vibrio</taxon>
    </lineage>
</organism>
<dbReference type="EMBL" id="VRMQ01000002">
    <property type="protein sequence ID" value="TXN16498.1"/>
    <property type="molecule type" value="Genomic_DNA"/>
</dbReference>